<evidence type="ECO:0000256" key="4">
    <source>
        <dbReference type="ARBA" id="ARBA00022484"/>
    </source>
</evidence>
<dbReference type="Gene3D" id="3.90.1850.10">
    <property type="entry name" value="RNA-directed RNA polymerase lambda-3"/>
    <property type="match status" value="1"/>
</dbReference>
<dbReference type="GO" id="GO:0000166">
    <property type="term" value="F:nucleotide binding"/>
    <property type="evidence" value="ECO:0007669"/>
    <property type="project" value="UniProtKB-KW"/>
</dbReference>
<dbReference type="InterPro" id="IPR007097">
    <property type="entry name" value="RNA-dir_pol_reovirus"/>
</dbReference>
<evidence type="ECO:0000256" key="6">
    <source>
        <dbReference type="ARBA" id="ARBA00022695"/>
    </source>
</evidence>
<evidence type="ECO:0000313" key="11">
    <source>
        <dbReference type="EMBL" id="QJX58205.1"/>
    </source>
</evidence>
<keyword evidence="5" id="KW-0808">Transferase</keyword>
<evidence type="ECO:0000256" key="5">
    <source>
        <dbReference type="ARBA" id="ARBA00022679"/>
    </source>
</evidence>
<dbReference type="GO" id="GO:0019079">
    <property type="term" value="P:viral genome replication"/>
    <property type="evidence" value="ECO:0007669"/>
    <property type="project" value="InterPro"/>
</dbReference>
<dbReference type="EC" id="2.7.7.48" evidence="3"/>
<keyword evidence="6" id="KW-0548">Nucleotidyltransferase</keyword>
<dbReference type="PROSITE" id="PS50523">
    <property type="entry name" value="RDRP_DSRNA_REO"/>
    <property type="match status" value="1"/>
</dbReference>
<dbReference type="EMBL" id="MN879645">
    <property type="protein sequence ID" value="QJX58205.1"/>
    <property type="molecule type" value="Genomic_RNA"/>
</dbReference>
<keyword evidence="4" id="KW-0696">RNA-directed RNA polymerase</keyword>
<keyword evidence="9" id="KW-0693">Viral RNA replication</keyword>
<evidence type="ECO:0000256" key="3">
    <source>
        <dbReference type="ARBA" id="ARBA00012494"/>
    </source>
</evidence>
<keyword evidence="7" id="KW-0547">Nucleotide-binding</keyword>
<accession>A0A6M6CCK8</accession>
<comment type="subcellular location">
    <subcellularLocation>
        <location evidence="1">Virion</location>
    </subcellularLocation>
</comment>
<comment type="similarity">
    <text evidence="2">Belongs to the reoviridae RNA-directed RNA polymerase family.</text>
</comment>
<dbReference type="Pfam" id="PF07925">
    <property type="entry name" value="RdRP_5"/>
    <property type="match status" value="1"/>
</dbReference>
<dbReference type="GO" id="GO:0003968">
    <property type="term" value="F:RNA-directed RNA polymerase activity"/>
    <property type="evidence" value="ECO:0007669"/>
    <property type="project" value="UniProtKB-KW"/>
</dbReference>
<dbReference type="GO" id="GO:0019013">
    <property type="term" value="C:viral nucleocapsid"/>
    <property type="evidence" value="ECO:0007669"/>
    <property type="project" value="InterPro"/>
</dbReference>
<evidence type="ECO:0000256" key="2">
    <source>
        <dbReference type="ARBA" id="ARBA00009581"/>
    </source>
</evidence>
<evidence type="ECO:0000256" key="1">
    <source>
        <dbReference type="ARBA" id="ARBA00004328"/>
    </source>
</evidence>
<evidence type="ECO:0000256" key="9">
    <source>
        <dbReference type="ARBA" id="ARBA00022953"/>
    </source>
</evidence>
<evidence type="ECO:0000259" key="10">
    <source>
        <dbReference type="PROSITE" id="PS50523"/>
    </source>
</evidence>
<protein>
    <recommendedName>
        <fullName evidence="3">RNA-directed RNA polymerase</fullName>
        <ecNumber evidence="3">2.7.7.48</ecNumber>
    </recommendedName>
</protein>
<evidence type="ECO:0000256" key="7">
    <source>
        <dbReference type="ARBA" id="ARBA00022741"/>
    </source>
</evidence>
<sequence>MHVNGFDDATLSYAQSISGVIPMTNKLFEQASASIRALPRSHVYALLDDINFSVSCVIPNRIFHHSDHAEYFYIDAVNRVRRKQVIDSDDVFVPNCNLQGLISPMERLPNYGQLSEVISSNARDGLPSARIAATFYNISVSQARQIKAPLESFLLPLLLSETCPLSEDPCGLDTTASPPIHTNLALWVLREISRTICGSSKDRSPWLLLDSGVAWFMSPLMSSAIPPLMADLTNLAIYKQICSVSDEMHSLAVQMVLQAAASQSYGHYILQTKSIFPQNTLHNMFRTLTDGIVPVIEWLEPRSNYRFMLQGARRVTSDDANQAPDNTEAAEQLGRKMGCLDVVRSLRKMSSSITVHSHDAMTFVRDAMSCTSGIFITRQPTETVLKEYTQAPTIEVPIPQSDWSPPIGSLRYLSDACSLPAVYLARAWRRAASAVVDNPHTWDPLYQAILRSQYVTSRGGSGAALRDALKAAEVELPQYPGVSVKVATKIYQAAQTADVPFDKLSRAVLAPLSMGLRNQVQRRPRTIMPMNVVQQQISAAHTLSADYINYHMNLSTTSGSAVIEKVVPLGMYASCPPAQAVNIDIKACDASITYQYFLSVIVGAIHEGAAGRRVSSSFMGVPPSVLSVVDSSGVTSSVPISGFQVMCQWLAKLYQRGFEYQVTDTFSPGNIFTHHTTTFPSGSTATSTEHTANNSTMMDGFLRAWIPASGASDLLKKFCKSISIQRNYVCQGDDGLMVVDGLSTGKLSGEIIDEFVKELRAYGKSFGWNYDIEFTGNAEYLKLYFLNGCRIPNVSRHPICGKERASGDKLEMWPSTIDIFNGIFVNGVHDGLPWRRWLRYCWALALMYSGKIVRHDDSEVLIQYPMWSFVYWGLPPISAFGSDPWIFSPYMPTGDHGFYSMLTLVRPLITASSPPSDASGLFGQCDHNVLFNSESVYQGYYMAQCPRQPSRSNRRDDPDSVQRLVKALESYLYISPELKSRVRLGRDRWQKLVGYTEKSPPSLDDVAFKWFRSAQEADLPTAVEIQAMDLSLLSARRRTYQGFSKLLNTYLRVTWDLSEPIDHAVDPRVPLCAGVSPSNSEPFLKLYSVGPMMQSTRKYFSNTLFIHRTVSGLDVDVVDRALLRLRALNAPDDVVVAQLLMVGLSEAEAATLAAKIRTMDINAVQLARVVNLSIPDSWMTMDFDRLIRDIVSITPLTVRSLTTDLPSGVPWARAILQFLGAGVAMTAVGPVRRPHLHSVAGGMSSFIKQFRRWMRSEGIIVVPQ</sequence>
<evidence type="ECO:0000256" key="8">
    <source>
        <dbReference type="ARBA" id="ARBA00022844"/>
    </source>
</evidence>
<dbReference type="SUPFAM" id="SSF56672">
    <property type="entry name" value="DNA/RNA polymerases"/>
    <property type="match status" value="1"/>
</dbReference>
<dbReference type="InterPro" id="IPR012915">
    <property type="entry name" value="RdRP_5"/>
</dbReference>
<reference evidence="11" key="1">
    <citation type="journal article" date="2020" name="Virus Evol.">
        <title>The dynamics of molecular evolution of emerging avian reoviruses through accumulation of point mutations and genetic re-assortment.</title>
        <authorList>
            <person name="Ayalew L.E."/>
            <person name="Ahmed K.A."/>
            <person name="Mekuria Z.H."/>
            <person name="Lockerbie B."/>
            <person name="Popowich S."/>
            <person name="Tikoo S.K."/>
            <person name="Ojkic D."/>
            <person name="Gomis S."/>
        </authorList>
    </citation>
    <scope>NUCLEOTIDE SEQUENCE</scope>
    <source>
        <strain evidence="11">D6</strain>
    </source>
</reference>
<keyword evidence="8" id="KW-0946">Virion</keyword>
<dbReference type="GO" id="GO:0003723">
    <property type="term" value="F:RNA binding"/>
    <property type="evidence" value="ECO:0007669"/>
    <property type="project" value="InterPro"/>
</dbReference>
<proteinExistence type="inferred from homology"/>
<feature type="domain" description="RdRp catalytic" evidence="10">
    <location>
        <begin position="554"/>
        <end position="791"/>
    </location>
</feature>
<dbReference type="InterPro" id="IPR043502">
    <property type="entry name" value="DNA/RNA_pol_sf"/>
</dbReference>
<organism evidence="11">
    <name type="scientific">Avian orthoreovirus</name>
    <dbReference type="NCBI Taxonomy" id="38170"/>
    <lineage>
        <taxon>Viruses</taxon>
        <taxon>Riboviria</taxon>
        <taxon>Orthornavirae</taxon>
        <taxon>Duplornaviricota</taxon>
        <taxon>Resentoviricetes</taxon>
        <taxon>Reovirales</taxon>
        <taxon>Spinareoviridae</taxon>
        <taxon>Orthoreovirus</taxon>
        <taxon>Orthoreovirus avis</taxon>
    </lineage>
</organism>
<name>A0A6M6CCK8_9REOV</name>